<comment type="caution">
    <text evidence="2">The sequence shown here is derived from an EMBL/GenBank/DDBJ whole genome shotgun (WGS) entry which is preliminary data.</text>
</comment>
<feature type="compositionally biased region" description="Low complexity" evidence="1">
    <location>
        <begin position="1865"/>
        <end position="1881"/>
    </location>
</feature>
<feature type="compositionally biased region" description="Polar residues" evidence="1">
    <location>
        <begin position="1739"/>
        <end position="1749"/>
    </location>
</feature>
<feature type="compositionally biased region" description="Basic and acidic residues" evidence="1">
    <location>
        <begin position="238"/>
        <end position="248"/>
    </location>
</feature>
<accession>A0A8J6HI75</accession>
<feature type="compositionally biased region" description="Polar residues" evidence="1">
    <location>
        <begin position="543"/>
        <end position="559"/>
    </location>
</feature>
<feature type="region of interest" description="Disordered" evidence="1">
    <location>
        <begin position="1569"/>
        <end position="1690"/>
    </location>
</feature>
<proteinExistence type="predicted"/>
<feature type="compositionally biased region" description="Low complexity" evidence="1">
    <location>
        <begin position="1404"/>
        <end position="1417"/>
    </location>
</feature>
<feature type="compositionally biased region" description="Low complexity" evidence="1">
    <location>
        <begin position="577"/>
        <end position="621"/>
    </location>
</feature>
<evidence type="ECO:0000313" key="2">
    <source>
        <dbReference type="EMBL" id="KAH0814556.1"/>
    </source>
</evidence>
<feature type="compositionally biased region" description="Low complexity" evidence="1">
    <location>
        <begin position="1171"/>
        <end position="1197"/>
    </location>
</feature>
<dbReference type="GO" id="GO:0000226">
    <property type="term" value="P:microtubule cytoskeleton organization"/>
    <property type="evidence" value="ECO:0007669"/>
    <property type="project" value="TreeGrafter"/>
</dbReference>
<feature type="compositionally biased region" description="Polar residues" evidence="1">
    <location>
        <begin position="115"/>
        <end position="129"/>
    </location>
</feature>
<feature type="compositionally biased region" description="Basic and acidic residues" evidence="1">
    <location>
        <begin position="204"/>
        <end position="216"/>
    </location>
</feature>
<evidence type="ECO:0000313" key="3">
    <source>
        <dbReference type="Proteomes" id="UP000719412"/>
    </source>
</evidence>
<feature type="compositionally biased region" description="Polar residues" evidence="1">
    <location>
        <begin position="343"/>
        <end position="352"/>
    </location>
</feature>
<feature type="compositionally biased region" description="Polar residues" evidence="1">
    <location>
        <begin position="92"/>
        <end position="101"/>
    </location>
</feature>
<evidence type="ECO:0000256" key="1">
    <source>
        <dbReference type="SAM" id="MobiDB-lite"/>
    </source>
</evidence>
<feature type="compositionally biased region" description="Polar residues" evidence="1">
    <location>
        <begin position="1292"/>
        <end position="1304"/>
    </location>
</feature>
<feature type="compositionally biased region" description="Polar residues" evidence="1">
    <location>
        <begin position="151"/>
        <end position="174"/>
    </location>
</feature>
<feature type="compositionally biased region" description="Basic and acidic residues" evidence="1">
    <location>
        <begin position="1653"/>
        <end position="1663"/>
    </location>
</feature>
<feature type="compositionally biased region" description="Basic and acidic residues" evidence="1">
    <location>
        <begin position="1445"/>
        <end position="1474"/>
    </location>
</feature>
<reference evidence="2" key="2">
    <citation type="submission" date="2021-08" db="EMBL/GenBank/DDBJ databases">
        <authorList>
            <person name="Eriksson T."/>
        </authorList>
    </citation>
    <scope>NUCLEOTIDE SEQUENCE</scope>
    <source>
        <strain evidence="2">Stoneville</strain>
        <tissue evidence="2">Whole head</tissue>
    </source>
</reference>
<dbReference type="PANTHER" id="PTHR14917:SF4">
    <property type="entry name" value="SPERMATOGENESIS-ASSOCIATED 7"/>
    <property type="match status" value="1"/>
</dbReference>
<dbReference type="EMBL" id="JABDTM020024176">
    <property type="protein sequence ID" value="KAH0814556.1"/>
    <property type="molecule type" value="Genomic_DNA"/>
</dbReference>
<feature type="compositionally biased region" description="Polar residues" evidence="1">
    <location>
        <begin position="184"/>
        <end position="193"/>
    </location>
</feature>
<dbReference type="InterPro" id="IPR029357">
    <property type="entry name" value="SPATA7"/>
</dbReference>
<feature type="compositionally biased region" description="Polar residues" evidence="1">
    <location>
        <begin position="279"/>
        <end position="291"/>
    </location>
</feature>
<feature type="compositionally biased region" description="Basic and acidic residues" evidence="1">
    <location>
        <begin position="1106"/>
        <end position="1145"/>
    </location>
</feature>
<dbReference type="Pfam" id="PF15244">
    <property type="entry name" value="HSD3"/>
    <property type="match status" value="1"/>
</dbReference>
<feature type="region of interest" description="Disordered" evidence="1">
    <location>
        <begin position="1814"/>
        <end position="1881"/>
    </location>
</feature>
<feature type="compositionally biased region" description="Basic and acidic residues" evidence="1">
    <location>
        <begin position="533"/>
        <end position="542"/>
    </location>
</feature>
<reference evidence="2" key="1">
    <citation type="journal article" date="2020" name="J Insects Food Feed">
        <title>The yellow mealworm (Tenebrio molitor) genome: a resource for the emerging insects as food and feed industry.</title>
        <authorList>
            <person name="Eriksson T."/>
            <person name="Andere A."/>
            <person name="Kelstrup H."/>
            <person name="Emery V."/>
            <person name="Picard C."/>
        </authorList>
    </citation>
    <scope>NUCLEOTIDE SEQUENCE</scope>
    <source>
        <strain evidence="2">Stoneville</strain>
        <tissue evidence="2">Whole head</tissue>
    </source>
</reference>
<organism evidence="2 3">
    <name type="scientific">Tenebrio molitor</name>
    <name type="common">Yellow mealworm beetle</name>
    <dbReference type="NCBI Taxonomy" id="7067"/>
    <lineage>
        <taxon>Eukaryota</taxon>
        <taxon>Metazoa</taxon>
        <taxon>Ecdysozoa</taxon>
        <taxon>Arthropoda</taxon>
        <taxon>Hexapoda</taxon>
        <taxon>Insecta</taxon>
        <taxon>Pterygota</taxon>
        <taxon>Neoptera</taxon>
        <taxon>Endopterygota</taxon>
        <taxon>Coleoptera</taxon>
        <taxon>Polyphaga</taxon>
        <taxon>Cucujiformia</taxon>
        <taxon>Tenebrionidae</taxon>
        <taxon>Tenebrio</taxon>
    </lineage>
</organism>
<dbReference type="Proteomes" id="UP000719412">
    <property type="component" value="Unassembled WGS sequence"/>
</dbReference>
<feature type="compositionally biased region" description="Basic and acidic residues" evidence="1">
    <location>
        <begin position="1707"/>
        <end position="1722"/>
    </location>
</feature>
<dbReference type="GO" id="GO:0005930">
    <property type="term" value="C:axoneme"/>
    <property type="evidence" value="ECO:0007669"/>
    <property type="project" value="TreeGrafter"/>
</dbReference>
<feature type="compositionally biased region" description="Basic and acidic residues" evidence="1">
    <location>
        <begin position="1282"/>
        <end position="1291"/>
    </location>
</feature>
<feature type="compositionally biased region" description="Low complexity" evidence="1">
    <location>
        <begin position="1338"/>
        <end position="1348"/>
    </location>
</feature>
<feature type="compositionally biased region" description="Low complexity" evidence="1">
    <location>
        <begin position="218"/>
        <end position="231"/>
    </location>
</feature>
<sequence>MDDTGCCCDDEADTGTGECKCCPAYDVPSGGKIAGSCTCDNSTCPGRELSDPEIFDENVVKAKAAGNSGSGVSGQFNNQTVEDKMQLDKQQKSNTSSSRTSKANKEEEEEDESINQKSNIALSHTSVRTSDGAEGVSVAQSSKEDVGLISIKNSVAGSQKSFETVTDISPSSDQQLEEAKQNEGVGSSRTSQRTVEKVEDEAVDSQREADELDQKGRVASSLVSSGAVGAGNLTATSHDGRELDEVTRSRSFASSHTMEEMEDATVHSQREDELKQKGSVASSGMLSQKSAESIPATSPDGGQLDEVMRNRSFTSSHTSQRTMEEVVNATGQREEGELEEQNRSFASSAPSQKSRELVAATSNTAASYDGRETGVRLRSSLASTRGSQRSDEVLLDVVEPQNQQKEGTEVRLKSSVASSRKSVEHPRVHIKEEVTTEAIDGEGSLIPVKLQQCTVPQPPCPARNYVRSRSPEHSASKSTVCASRYEYVRCCSAPCRNPEKKDWGSCRQRGIHLEPTVTKLQLQPFAEKRNDLCKCPKKDKNKTVQPTPKQRMADTNPTNFLAEVKDTSPSKNERPKSSPSTRPKSGRGSPGVSKTGPSAIKTTPAAAKTAPAAAETPKSTKQPVVKTVDDHEYVHFLLKITEDILRNNLYTESAMDKLFESHMAANRGRLDDAKMRSQIETLKKELNLPLPRRDMCRCDEDTDSKTDDCKCCPSYQVPPGTGVAGSCTCNNEKCPARISPVARPDVAASDEEPKKEEPDDVEALYDEGSKIEEPEDESVALAKLQESQMKAEIEEKTSVSSRTSQRISESDMNEVPSAERMSEQDLQVEESPQVEEKMAEPEVDLRSEPSEDDKVYQDEPDVKSERSSSSVKRAAGEGPKTKKNDIDFNNVECIDPKHCQSEVKGDAGSIPPTSIHSMFKIVNKDDPNAAESQIIYYNAETGEHCHCSISLQKTALKIQLDDNDKNEEYILVDGPVCLPRNILENKTIPVMIQNVSSMLLDSDMEFHEREKPSYSKVNLFHHRRHSGDHDESYVENMDSVSGHIKRPRETEDLESDMTPERDTASEAGGQKKGPILKKNVVKSDTDVKKTSFAGSDASCRNVPSTSERKSDTGSLKSDRSRRSSGEKSREKVAEDGEVGAERSVERTSSIKSDRSKRSSSGSKTGEDIKSQRSTSSGGSARGAEQKPRPSGSPRSSKGSGGSQACAKKCPEDVRSSGSGKMPDEVKSEKSKESCICTRETCSKRSLKNAAKKSSGDVSAIGLDEGGERAEKRSSRRSSPRTSEQKLQDDVSRTSSRKSGGNVSEKSFDRVSKTSSQKSPTRKSSGEVSAGSQDERGSRTSSRSPSMKSSGGGSGGSKDERGSRTSSKSPSRSSQPKGQDEVGRSPSMKSSGGVSGGSKDEKGSKTSSRSPSRTSQPKAQDDVQRSPSMKSSGEVSVKSVGSRGSTEARRDSRTREPSPEERSGSPKASKSRDSKTGSVISDRSKHSKKSVTPSEKSDYTLPKKENEQKPHEVKSDHKPKEAKSDRKPKEAKSEHRPKEEEKSDEPPSVEHGSDFANKYHYLLLDAATSTSSCEVHKGKSRTSNMTASTKGSLTQELDMLLVGDEYKMGTTPEEHEEVATAASVTSPSAVPSPPPSGPPSLEQASVSSRSSPHTPDRPASDLRIYKYSNRAPSRILEEDMDRPHELTYMPRKESDSFLDRISEIESYRRNSDLETEMKDHEPHPGVYRPEPLKVPETDTKTSSNTSTLAQQGGRPHEGLKVRYSLTRDIFDQEHQDIIAKLDEKPVDSTKERDDNVAVITDKMKEFRKIESEDNTNRRFQVSNPENFEIRRLSGSETQNSEEDASAKKAKRTCCGLNSSKPKRRVSSVVSTTESRTSRVPNF</sequence>
<feature type="compositionally biased region" description="Polar residues" evidence="1">
    <location>
        <begin position="1312"/>
        <end position="1331"/>
    </location>
</feature>
<feature type="compositionally biased region" description="Basic and acidic residues" evidence="1">
    <location>
        <begin position="1729"/>
        <end position="1738"/>
    </location>
</feature>
<feature type="compositionally biased region" description="Low complexity" evidence="1">
    <location>
        <begin position="1427"/>
        <end position="1444"/>
    </location>
</feature>
<feature type="compositionally biased region" description="Polar residues" evidence="1">
    <location>
        <begin position="1641"/>
        <end position="1652"/>
    </location>
</feature>
<gene>
    <name evidence="2" type="ORF">GEV33_008234</name>
</gene>
<feature type="region of interest" description="Disordered" evidence="1">
    <location>
        <begin position="533"/>
        <end position="624"/>
    </location>
</feature>
<dbReference type="GO" id="GO:0036064">
    <property type="term" value="C:ciliary basal body"/>
    <property type="evidence" value="ECO:0007669"/>
    <property type="project" value="TreeGrafter"/>
</dbReference>
<feature type="compositionally biased region" description="Basic and acidic residues" evidence="1">
    <location>
        <begin position="1221"/>
        <end position="1232"/>
    </location>
</feature>
<feature type="compositionally biased region" description="Polar residues" evidence="1">
    <location>
        <begin position="1580"/>
        <end position="1594"/>
    </location>
</feature>
<feature type="compositionally biased region" description="Basic and acidic residues" evidence="1">
    <location>
        <begin position="81"/>
        <end position="91"/>
    </location>
</feature>
<feature type="region of interest" description="Disordered" evidence="1">
    <location>
        <begin position="61"/>
        <end position="425"/>
    </location>
</feature>
<feature type="compositionally biased region" description="Low complexity" evidence="1">
    <location>
        <begin position="1618"/>
        <end position="1628"/>
    </location>
</feature>
<feature type="compositionally biased region" description="Polar residues" evidence="1">
    <location>
        <begin position="311"/>
        <end position="321"/>
    </location>
</feature>
<feature type="compositionally biased region" description="Low complexity" evidence="1">
    <location>
        <begin position="1363"/>
        <end position="1376"/>
    </location>
</feature>
<dbReference type="PANTHER" id="PTHR14917">
    <property type="entry name" value="SPERMATOGENESIS-ASSOCIATED PROTEIN 7"/>
    <property type="match status" value="1"/>
</dbReference>
<feature type="compositionally biased region" description="Basic and acidic residues" evidence="1">
    <location>
        <begin position="563"/>
        <end position="576"/>
    </location>
</feature>
<protein>
    <submittedName>
        <fullName evidence="2">Uncharacterized protein</fullName>
    </submittedName>
</protein>
<feature type="compositionally biased region" description="Basic and acidic residues" evidence="1">
    <location>
        <begin position="264"/>
        <end position="276"/>
    </location>
</feature>
<feature type="region of interest" description="Disordered" evidence="1">
    <location>
        <begin position="1707"/>
        <end position="1757"/>
    </location>
</feature>
<feature type="compositionally biased region" description="Basic and acidic residues" evidence="1">
    <location>
        <begin position="834"/>
        <end position="866"/>
    </location>
</feature>
<feature type="region of interest" description="Disordered" evidence="1">
    <location>
        <begin position="1039"/>
        <end position="1553"/>
    </location>
</feature>
<feature type="compositionally biased region" description="Basic and acidic residues" evidence="1">
    <location>
        <begin position="1494"/>
        <end position="1544"/>
    </location>
</feature>
<feature type="compositionally biased region" description="Basic and acidic residues" evidence="1">
    <location>
        <begin position="1674"/>
        <end position="1690"/>
    </location>
</feature>
<keyword evidence="3" id="KW-1185">Reference proteome</keyword>
<feature type="compositionally biased region" description="Polar residues" evidence="1">
    <location>
        <begin position="798"/>
        <end position="807"/>
    </location>
</feature>
<feature type="region of interest" description="Disordered" evidence="1">
    <location>
        <begin position="742"/>
        <end position="884"/>
    </location>
</feature>
<name>A0A8J6HI75_TENMO</name>